<gene>
    <name evidence="2" type="primary">LOC100373977</name>
</gene>
<name>A0ABM0GUC3_SACKO</name>
<dbReference type="Proteomes" id="UP000694865">
    <property type="component" value="Unplaced"/>
</dbReference>
<dbReference type="GeneID" id="100373977"/>
<sequence length="123" mass="13961">MKGRLCDILSSRILITTGLSKSVNILRRKVMQSFTMGDSIKQCNSESKSNSDVDISNCQKKPKDEEKELFWKIHEEACKKNQATYTDPKTGYTVFTRVAHLNRGTCCGSGCRHCPYEHVNVKK</sequence>
<dbReference type="InterPro" id="IPR040807">
    <property type="entry name" value="DUF5522"/>
</dbReference>
<keyword evidence="1" id="KW-1185">Reference proteome</keyword>
<dbReference type="Pfam" id="PF17653">
    <property type="entry name" value="DUF5522"/>
    <property type="match status" value="1"/>
</dbReference>
<organism evidence="1 2">
    <name type="scientific">Saccoglossus kowalevskii</name>
    <name type="common">Acorn worm</name>
    <dbReference type="NCBI Taxonomy" id="10224"/>
    <lineage>
        <taxon>Eukaryota</taxon>
        <taxon>Metazoa</taxon>
        <taxon>Hemichordata</taxon>
        <taxon>Enteropneusta</taxon>
        <taxon>Harrimaniidae</taxon>
        <taxon>Saccoglossus</taxon>
    </lineage>
</organism>
<accession>A0ABM0GUC3</accession>
<proteinExistence type="predicted"/>
<dbReference type="RefSeq" id="XP_002737531.1">
    <property type="nucleotide sequence ID" value="XM_002737485.2"/>
</dbReference>
<dbReference type="PANTHER" id="PTHR21037">
    <property type="entry name" value="39S RIBOSOMAL PROTEIN L14, MITOCHONDRIAL"/>
    <property type="match status" value="1"/>
</dbReference>
<dbReference type="PANTHER" id="PTHR21037:SF2">
    <property type="entry name" value="SIMILAR TO NOVEL PROTEIN"/>
    <property type="match status" value="1"/>
</dbReference>
<evidence type="ECO:0000313" key="1">
    <source>
        <dbReference type="Proteomes" id="UP000694865"/>
    </source>
</evidence>
<protein>
    <submittedName>
        <fullName evidence="2">Uncharacterized protein LOC100373977</fullName>
    </submittedName>
</protein>
<reference evidence="2" key="1">
    <citation type="submission" date="2025-08" db="UniProtKB">
        <authorList>
            <consortium name="RefSeq"/>
        </authorList>
    </citation>
    <scope>IDENTIFICATION</scope>
    <source>
        <tissue evidence="2">Testes</tissue>
    </source>
</reference>
<evidence type="ECO:0000313" key="2">
    <source>
        <dbReference type="RefSeq" id="XP_002737531.1"/>
    </source>
</evidence>